<proteinExistence type="predicted"/>
<dbReference type="Proteomes" id="UP000266841">
    <property type="component" value="Unassembled WGS sequence"/>
</dbReference>
<organism evidence="1 2">
    <name type="scientific">Thalassiosira oceanica</name>
    <name type="common">Marine diatom</name>
    <dbReference type="NCBI Taxonomy" id="159749"/>
    <lineage>
        <taxon>Eukaryota</taxon>
        <taxon>Sar</taxon>
        <taxon>Stramenopiles</taxon>
        <taxon>Ochrophyta</taxon>
        <taxon>Bacillariophyta</taxon>
        <taxon>Coscinodiscophyceae</taxon>
        <taxon>Thalassiosirophycidae</taxon>
        <taxon>Thalassiosirales</taxon>
        <taxon>Thalassiosiraceae</taxon>
        <taxon>Thalassiosira</taxon>
    </lineage>
</organism>
<comment type="caution">
    <text evidence="1">The sequence shown here is derived from an EMBL/GenBank/DDBJ whole genome shotgun (WGS) entry which is preliminary data.</text>
</comment>
<gene>
    <name evidence="1" type="ORF">THAOC_02190</name>
</gene>
<keyword evidence="2" id="KW-1185">Reference proteome</keyword>
<dbReference type="AlphaFoldDB" id="K0TG87"/>
<name>K0TG87_THAOC</name>
<accession>K0TG87</accession>
<dbReference type="EMBL" id="AGNL01002557">
    <property type="protein sequence ID" value="EJK76064.1"/>
    <property type="molecule type" value="Genomic_DNA"/>
</dbReference>
<evidence type="ECO:0000313" key="1">
    <source>
        <dbReference type="EMBL" id="EJK76064.1"/>
    </source>
</evidence>
<reference evidence="1 2" key="1">
    <citation type="journal article" date="2012" name="Genome Biol.">
        <title>Genome and low-iron response of an oceanic diatom adapted to chronic iron limitation.</title>
        <authorList>
            <person name="Lommer M."/>
            <person name="Specht M."/>
            <person name="Roy A.S."/>
            <person name="Kraemer L."/>
            <person name="Andreson R."/>
            <person name="Gutowska M.A."/>
            <person name="Wolf J."/>
            <person name="Bergner S.V."/>
            <person name="Schilhabel M.B."/>
            <person name="Klostermeier U.C."/>
            <person name="Beiko R.G."/>
            <person name="Rosenstiel P."/>
            <person name="Hippler M."/>
            <person name="Laroche J."/>
        </authorList>
    </citation>
    <scope>NUCLEOTIDE SEQUENCE [LARGE SCALE GENOMIC DNA]</scope>
    <source>
        <strain evidence="1 2">CCMP1005</strain>
    </source>
</reference>
<evidence type="ECO:0000313" key="2">
    <source>
        <dbReference type="Proteomes" id="UP000266841"/>
    </source>
</evidence>
<protein>
    <submittedName>
        <fullName evidence="1">Uncharacterized protein</fullName>
    </submittedName>
</protein>
<sequence>MGAAHLAPLCAGCKQEQDAKLAVTIEMKFDQQLPQERHSHRPHFAIPAIPKVANHKTLLLQPDVSVLELGGDHNICRQRSPVEGGDNKWAMDGENDYEEQIRSWIRSDNRTGNLTFVRKVGELTELDAVFGVEAFWLKEDLKAVDKVDLSLDKTCQSGLCRSIALLTGDFATAEALCRNGVCDAFNNSGLEYYIQASALDFHRALVADVFIGNVRSTFSGLVIDSRNFERAYTYSRFNEAAFFRK</sequence>